<gene>
    <name evidence="7" type="ORF">H9811_01785</name>
</gene>
<sequence>HDEELMTQFFSYAALPLYKYALKLLGNPTYAEDAVQATFMQLLQYFDNIRTFSNERFLGYARKALLHQCAAIAKQQDKFPATEDLGKNEPDPAEPIVDFVERRATREEIRLCIEKLSPRYRFILYLKYFENRSCDEVGAIMGLKESNVRTLLTRARAQLKLIYMRDILHDNSECSTTCTE</sequence>
<dbReference type="Pfam" id="PF04542">
    <property type="entry name" value="Sigma70_r2"/>
    <property type="match status" value="1"/>
</dbReference>
<dbReference type="GO" id="GO:0006352">
    <property type="term" value="P:DNA-templated transcription initiation"/>
    <property type="evidence" value="ECO:0007669"/>
    <property type="project" value="InterPro"/>
</dbReference>
<keyword evidence="2" id="KW-0805">Transcription regulation</keyword>
<feature type="domain" description="RNA polymerase sigma-70 region 2" evidence="5">
    <location>
        <begin position="17"/>
        <end position="68"/>
    </location>
</feature>
<feature type="non-terminal residue" evidence="7">
    <location>
        <position position="1"/>
    </location>
</feature>
<dbReference type="AlphaFoldDB" id="A0A9D2J9C5"/>
<dbReference type="Pfam" id="PF08281">
    <property type="entry name" value="Sigma70_r4_2"/>
    <property type="match status" value="1"/>
</dbReference>
<name>A0A9D2J9C5_9FIRM</name>
<proteinExistence type="inferred from homology"/>
<evidence type="ECO:0000256" key="1">
    <source>
        <dbReference type="ARBA" id="ARBA00010641"/>
    </source>
</evidence>
<organism evidence="7 8">
    <name type="scientific">Candidatus Gemmiger excrementigallinarum</name>
    <dbReference type="NCBI Taxonomy" id="2838609"/>
    <lineage>
        <taxon>Bacteria</taxon>
        <taxon>Bacillati</taxon>
        <taxon>Bacillota</taxon>
        <taxon>Clostridia</taxon>
        <taxon>Eubacteriales</taxon>
        <taxon>Gemmiger</taxon>
    </lineage>
</organism>
<reference evidence="7" key="2">
    <citation type="submission" date="2021-04" db="EMBL/GenBank/DDBJ databases">
        <authorList>
            <person name="Gilroy R."/>
        </authorList>
    </citation>
    <scope>NUCLEOTIDE SEQUENCE</scope>
    <source>
        <strain evidence="7">ChiSxjej1B13-11774</strain>
    </source>
</reference>
<dbReference type="InterPro" id="IPR039425">
    <property type="entry name" value="RNA_pol_sigma-70-like"/>
</dbReference>
<dbReference type="SUPFAM" id="SSF88946">
    <property type="entry name" value="Sigma2 domain of RNA polymerase sigma factors"/>
    <property type="match status" value="1"/>
</dbReference>
<evidence type="ECO:0000256" key="4">
    <source>
        <dbReference type="ARBA" id="ARBA00023163"/>
    </source>
</evidence>
<dbReference type="Proteomes" id="UP000824048">
    <property type="component" value="Unassembled WGS sequence"/>
</dbReference>
<feature type="domain" description="RNA polymerase sigma factor 70 region 4 type 2" evidence="6">
    <location>
        <begin position="106"/>
        <end position="159"/>
    </location>
</feature>
<keyword evidence="4" id="KW-0804">Transcription</keyword>
<dbReference type="InterPro" id="IPR013325">
    <property type="entry name" value="RNA_pol_sigma_r2"/>
</dbReference>
<dbReference type="InterPro" id="IPR014284">
    <property type="entry name" value="RNA_pol_sigma-70_dom"/>
</dbReference>
<dbReference type="InterPro" id="IPR007627">
    <property type="entry name" value="RNA_pol_sigma70_r2"/>
</dbReference>
<evidence type="ECO:0000256" key="3">
    <source>
        <dbReference type="ARBA" id="ARBA00023082"/>
    </source>
</evidence>
<dbReference type="Gene3D" id="1.10.10.10">
    <property type="entry name" value="Winged helix-like DNA-binding domain superfamily/Winged helix DNA-binding domain"/>
    <property type="match status" value="1"/>
</dbReference>
<dbReference type="NCBIfam" id="TIGR02937">
    <property type="entry name" value="sigma70-ECF"/>
    <property type="match status" value="1"/>
</dbReference>
<dbReference type="GO" id="GO:0003677">
    <property type="term" value="F:DNA binding"/>
    <property type="evidence" value="ECO:0007669"/>
    <property type="project" value="InterPro"/>
</dbReference>
<comment type="caution">
    <text evidence="7">The sequence shown here is derived from an EMBL/GenBank/DDBJ whole genome shotgun (WGS) entry which is preliminary data.</text>
</comment>
<keyword evidence="3" id="KW-0731">Sigma factor</keyword>
<reference evidence="7" key="1">
    <citation type="journal article" date="2021" name="PeerJ">
        <title>Extensive microbial diversity within the chicken gut microbiome revealed by metagenomics and culture.</title>
        <authorList>
            <person name="Gilroy R."/>
            <person name="Ravi A."/>
            <person name="Getino M."/>
            <person name="Pursley I."/>
            <person name="Horton D.L."/>
            <person name="Alikhan N.F."/>
            <person name="Baker D."/>
            <person name="Gharbi K."/>
            <person name="Hall N."/>
            <person name="Watson M."/>
            <person name="Adriaenssens E.M."/>
            <person name="Foster-Nyarko E."/>
            <person name="Jarju S."/>
            <person name="Secka A."/>
            <person name="Antonio M."/>
            <person name="Oren A."/>
            <person name="Chaudhuri R.R."/>
            <person name="La Ragione R."/>
            <person name="Hildebrand F."/>
            <person name="Pallen M.J."/>
        </authorList>
    </citation>
    <scope>NUCLEOTIDE SEQUENCE</scope>
    <source>
        <strain evidence="7">ChiSxjej1B13-11774</strain>
    </source>
</reference>
<dbReference type="InterPro" id="IPR013249">
    <property type="entry name" value="RNA_pol_sigma70_r4_t2"/>
</dbReference>
<dbReference type="CDD" id="cd06171">
    <property type="entry name" value="Sigma70_r4"/>
    <property type="match status" value="1"/>
</dbReference>
<comment type="similarity">
    <text evidence="1">Belongs to the sigma-70 factor family. ECF subfamily.</text>
</comment>
<dbReference type="SUPFAM" id="SSF88659">
    <property type="entry name" value="Sigma3 and sigma4 domains of RNA polymerase sigma factors"/>
    <property type="match status" value="1"/>
</dbReference>
<evidence type="ECO:0000313" key="7">
    <source>
        <dbReference type="EMBL" id="HIZ41273.1"/>
    </source>
</evidence>
<dbReference type="Gene3D" id="1.10.1740.10">
    <property type="match status" value="1"/>
</dbReference>
<accession>A0A9D2J9C5</accession>
<dbReference type="PANTHER" id="PTHR43133">
    <property type="entry name" value="RNA POLYMERASE ECF-TYPE SIGMA FACTO"/>
    <property type="match status" value="1"/>
</dbReference>
<protein>
    <submittedName>
        <fullName evidence="7">Sigma-70 family RNA polymerase sigma factor</fullName>
    </submittedName>
</protein>
<evidence type="ECO:0000256" key="2">
    <source>
        <dbReference type="ARBA" id="ARBA00023015"/>
    </source>
</evidence>
<dbReference type="InterPro" id="IPR036388">
    <property type="entry name" value="WH-like_DNA-bd_sf"/>
</dbReference>
<dbReference type="InterPro" id="IPR013324">
    <property type="entry name" value="RNA_pol_sigma_r3/r4-like"/>
</dbReference>
<evidence type="ECO:0000259" key="6">
    <source>
        <dbReference type="Pfam" id="PF08281"/>
    </source>
</evidence>
<evidence type="ECO:0000259" key="5">
    <source>
        <dbReference type="Pfam" id="PF04542"/>
    </source>
</evidence>
<dbReference type="GO" id="GO:0016987">
    <property type="term" value="F:sigma factor activity"/>
    <property type="evidence" value="ECO:0007669"/>
    <property type="project" value="UniProtKB-KW"/>
</dbReference>
<dbReference type="PANTHER" id="PTHR43133:SF51">
    <property type="entry name" value="RNA POLYMERASE SIGMA FACTOR"/>
    <property type="match status" value="1"/>
</dbReference>
<dbReference type="EMBL" id="DXBP01000009">
    <property type="protein sequence ID" value="HIZ41273.1"/>
    <property type="molecule type" value="Genomic_DNA"/>
</dbReference>
<evidence type="ECO:0000313" key="8">
    <source>
        <dbReference type="Proteomes" id="UP000824048"/>
    </source>
</evidence>